<dbReference type="OMA" id="SVWITEA"/>
<dbReference type="OrthoDB" id="4187154at2759"/>
<comment type="caution">
    <text evidence="1">The sequence shown here is derived from an EMBL/GenBank/DDBJ whole genome shotgun (WGS) entry which is preliminary data.</text>
</comment>
<name>A0A1V6PAN9_PENDC</name>
<protein>
    <submittedName>
        <fullName evidence="1">Uncharacterized protein</fullName>
    </submittedName>
</protein>
<evidence type="ECO:0000313" key="1">
    <source>
        <dbReference type="EMBL" id="OQD73903.1"/>
    </source>
</evidence>
<dbReference type="STRING" id="69771.A0A1V6PAN9"/>
<dbReference type="Proteomes" id="UP000191522">
    <property type="component" value="Unassembled WGS sequence"/>
</dbReference>
<dbReference type="AlphaFoldDB" id="A0A1V6PAN9"/>
<keyword evidence="2" id="KW-1185">Reference proteome</keyword>
<proteinExistence type="predicted"/>
<dbReference type="EMBL" id="MDYL01000013">
    <property type="protein sequence ID" value="OQD73903.1"/>
    <property type="molecule type" value="Genomic_DNA"/>
</dbReference>
<organism evidence="1 2">
    <name type="scientific">Penicillium decumbens</name>
    <dbReference type="NCBI Taxonomy" id="69771"/>
    <lineage>
        <taxon>Eukaryota</taxon>
        <taxon>Fungi</taxon>
        <taxon>Dikarya</taxon>
        <taxon>Ascomycota</taxon>
        <taxon>Pezizomycotina</taxon>
        <taxon>Eurotiomycetes</taxon>
        <taxon>Eurotiomycetidae</taxon>
        <taxon>Eurotiales</taxon>
        <taxon>Aspergillaceae</taxon>
        <taxon>Penicillium</taxon>
    </lineage>
</organism>
<accession>A0A1V6PAN9</accession>
<gene>
    <name evidence="1" type="ORF">PENDEC_c013G04640</name>
</gene>
<reference evidence="2" key="1">
    <citation type="journal article" date="2017" name="Nat. Microbiol.">
        <title>Global analysis of biosynthetic gene clusters reveals vast potential of secondary metabolite production in Penicillium species.</title>
        <authorList>
            <person name="Nielsen J.C."/>
            <person name="Grijseels S."/>
            <person name="Prigent S."/>
            <person name="Ji B."/>
            <person name="Dainat J."/>
            <person name="Nielsen K.F."/>
            <person name="Frisvad J.C."/>
            <person name="Workman M."/>
            <person name="Nielsen J."/>
        </authorList>
    </citation>
    <scope>NUCLEOTIDE SEQUENCE [LARGE SCALE GENOMIC DNA]</scope>
    <source>
        <strain evidence="2">IBT 11843</strain>
    </source>
</reference>
<sequence length="556" mass="62526">MSQPVDLGRCFYHATDSHLQFALSAIAHFTQSNGHNNTTIPVDVWQWTDHIPVWITEAPELEIHFSVSISPCLEVAASVFISDFVRSVCNSKVWSDLGFAIISKSHRNDTITAECRAHCFTFGLCRATRRPNPTRRRTLPDVLRNPPDAHAPSDVPKTVLASVDIHAEYTYPQWKGNTCKTTQYIIEPLNKLQSPFLFAGRHYPINTEAFAVAAISLSPGEPVMSSVEHNTFFSEHGLEQTIQQYRRTDNTSGAMLRLFDFGLQKLIITTTTKDRQIKVVGEDTLKSLSDLAPAVFNPGYREARLKFQACIDRRTNSAQAMHQRAASIPIISKAFTSMLESSNNPIIRSKASDLLQQSNNLSGGNPLPESDTASLKSTIHSSLWRIAQQNTRRPKVSKGSPIFSIPNPAIPRHFQAQPTSMGLVEEAFFSSSEPPDLDFDNDSTMQHDYIKCPHDDDDLLFESDNESAFEDIYELTPTRLDDTSEWREPCLLPHSDTEMLHLLFESDNESAFEDIHELTPTRLDSTSEWCEPCLLPHSDTEMPLLDTDILANREHT</sequence>
<evidence type="ECO:0000313" key="2">
    <source>
        <dbReference type="Proteomes" id="UP000191522"/>
    </source>
</evidence>